<gene>
    <name evidence="3" type="ORF">Pcinc_010366</name>
</gene>
<evidence type="ECO:0000313" key="4">
    <source>
        <dbReference type="Proteomes" id="UP001286313"/>
    </source>
</evidence>
<evidence type="ECO:0000259" key="2">
    <source>
        <dbReference type="Pfam" id="PF13843"/>
    </source>
</evidence>
<name>A0AAE1G3H4_PETCI</name>
<organism evidence="3 4">
    <name type="scientific">Petrolisthes cinctipes</name>
    <name type="common">Flat porcelain crab</name>
    <dbReference type="NCBI Taxonomy" id="88211"/>
    <lineage>
        <taxon>Eukaryota</taxon>
        <taxon>Metazoa</taxon>
        <taxon>Ecdysozoa</taxon>
        <taxon>Arthropoda</taxon>
        <taxon>Crustacea</taxon>
        <taxon>Multicrustacea</taxon>
        <taxon>Malacostraca</taxon>
        <taxon>Eumalacostraca</taxon>
        <taxon>Eucarida</taxon>
        <taxon>Decapoda</taxon>
        <taxon>Pleocyemata</taxon>
        <taxon>Anomura</taxon>
        <taxon>Galatheoidea</taxon>
        <taxon>Porcellanidae</taxon>
        <taxon>Petrolisthes</taxon>
    </lineage>
</organism>
<comment type="caution">
    <text evidence="3">The sequence shown here is derived from an EMBL/GenBank/DDBJ whole genome shotgun (WGS) entry which is preliminary data.</text>
</comment>
<dbReference type="PANTHER" id="PTHR47272:SF2">
    <property type="entry name" value="PIGGYBAC TRANSPOSABLE ELEMENT-DERIVED PROTEIN 3-LIKE"/>
    <property type="match status" value="1"/>
</dbReference>
<keyword evidence="4" id="KW-1185">Reference proteome</keyword>
<dbReference type="InterPro" id="IPR029526">
    <property type="entry name" value="PGBD"/>
</dbReference>
<reference evidence="3" key="1">
    <citation type="submission" date="2023-10" db="EMBL/GenBank/DDBJ databases">
        <title>Genome assemblies of two species of porcelain crab, Petrolisthes cinctipes and Petrolisthes manimaculis (Anomura: Porcellanidae).</title>
        <authorList>
            <person name="Angst P."/>
        </authorList>
    </citation>
    <scope>NUCLEOTIDE SEQUENCE</scope>
    <source>
        <strain evidence="3">PB745_01</strain>
        <tissue evidence="3">Gill</tissue>
    </source>
</reference>
<protein>
    <recommendedName>
        <fullName evidence="2">PiggyBac transposable element-derived protein domain-containing protein</fullName>
    </recommendedName>
</protein>
<dbReference type="Pfam" id="PF13843">
    <property type="entry name" value="DDE_Tnp_1_7"/>
    <property type="match status" value="1"/>
</dbReference>
<proteinExistence type="predicted"/>
<feature type="compositionally biased region" description="Polar residues" evidence="1">
    <location>
        <begin position="627"/>
        <end position="637"/>
    </location>
</feature>
<feature type="region of interest" description="Disordered" evidence="1">
    <location>
        <begin position="51"/>
        <end position="116"/>
    </location>
</feature>
<sequence>MEKVSNPERPQDRVALNHSSPIVATWPMALITKHILHGFTTTGCYRKAAGPRTFVAPPVGEDNSDLDDSDRDPDYVVEEDLIPTASGSATRIQPEEMPEEDEDEDDEEEDKAPPLPEFLQQPHKFFMRMLPIELLEDMVYQTNLYAHQKDVSTTFSIDIHDLMVFTGIVLYMGVMRGPSIDDYWALDTRMPQITEYMSSKQFRQIRALLHFNNNENAKSSTDRFYKVWPLFSGITKQFLQVKATPTQSIDEVMVGYKGTMAGNLRQYIANKPDKFGYKLFCRASIDGFIHDIVMYQGATTFSSHPVDLCEDEDQQLISSKLVLVLAKTIQDLKNSTIYADNYFTSIQLVEFLRDKYQCRYVGTARPNRIGNPPLMSKKEMEKKSTPRGTLDYVSCNGVLAMCWKDNKQVTILSSDAGVEPLSTAKRWNKDTRKKVEIQCLAVIKEYNGKMGGIDKSDMLTHLYKTPMKSRRWYIRLYGYIIDLCTSNAWVLYKRDAIALLEKPMPLKDFRLKISTFARTYKNRPARMLRNTHEPFVLPRKGQRTSRPSDNLRYDYSKFHCPEFVNQRMTCKFCSTKDDIHRSRWICNVCKVALCLNNDRNCFQDFHAGPSSSSASTSASHAASPTSVTFSETPASTP</sequence>
<evidence type="ECO:0000313" key="3">
    <source>
        <dbReference type="EMBL" id="KAK3885420.1"/>
    </source>
</evidence>
<dbReference type="PANTHER" id="PTHR47272">
    <property type="entry name" value="DDE_TNP_1_7 DOMAIN-CONTAINING PROTEIN"/>
    <property type="match status" value="1"/>
</dbReference>
<feature type="compositionally biased region" description="Acidic residues" evidence="1">
    <location>
        <begin position="62"/>
        <end position="81"/>
    </location>
</feature>
<dbReference type="AlphaFoldDB" id="A0AAE1G3H4"/>
<dbReference type="EMBL" id="JAWQEG010000800">
    <property type="protein sequence ID" value="KAK3885420.1"/>
    <property type="molecule type" value="Genomic_DNA"/>
</dbReference>
<evidence type="ECO:0000256" key="1">
    <source>
        <dbReference type="SAM" id="MobiDB-lite"/>
    </source>
</evidence>
<accession>A0AAE1G3H4</accession>
<feature type="region of interest" description="Disordered" evidence="1">
    <location>
        <begin position="609"/>
        <end position="637"/>
    </location>
</feature>
<dbReference type="Proteomes" id="UP001286313">
    <property type="component" value="Unassembled WGS sequence"/>
</dbReference>
<feature type="compositionally biased region" description="Low complexity" evidence="1">
    <location>
        <begin position="609"/>
        <end position="626"/>
    </location>
</feature>
<feature type="domain" description="PiggyBac transposable element-derived protein" evidence="2">
    <location>
        <begin position="122"/>
        <end position="489"/>
    </location>
</feature>
<feature type="compositionally biased region" description="Acidic residues" evidence="1">
    <location>
        <begin position="96"/>
        <end position="110"/>
    </location>
</feature>